<organism evidence="3 4">
    <name type="scientific">Stephania japonica</name>
    <dbReference type="NCBI Taxonomy" id="461633"/>
    <lineage>
        <taxon>Eukaryota</taxon>
        <taxon>Viridiplantae</taxon>
        <taxon>Streptophyta</taxon>
        <taxon>Embryophyta</taxon>
        <taxon>Tracheophyta</taxon>
        <taxon>Spermatophyta</taxon>
        <taxon>Magnoliopsida</taxon>
        <taxon>Ranunculales</taxon>
        <taxon>Menispermaceae</taxon>
        <taxon>Menispermoideae</taxon>
        <taxon>Cissampelideae</taxon>
        <taxon>Stephania</taxon>
    </lineage>
</organism>
<proteinExistence type="predicted"/>
<dbReference type="EMBL" id="JBBNAE010000009">
    <property type="protein sequence ID" value="KAK9096533.1"/>
    <property type="molecule type" value="Genomic_DNA"/>
</dbReference>
<evidence type="ECO:0000313" key="4">
    <source>
        <dbReference type="Proteomes" id="UP001417504"/>
    </source>
</evidence>
<dbReference type="AlphaFoldDB" id="A0AAP0EVB5"/>
<dbReference type="InterPro" id="IPR013819">
    <property type="entry name" value="LipOase_C"/>
</dbReference>
<dbReference type="GO" id="GO:0016702">
    <property type="term" value="F:oxidoreductase activity, acting on single donors with incorporation of molecular oxygen, incorporation of two atoms of oxygen"/>
    <property type="evidence" value="ECO:0007669"/>
    <property type="project" value="InterPro"/>
</dbReference>
<evidence type="ECO:0000256" key="1">
    <source>
        <dbReference type="SAM" id="MobiDB-lite"/>
    </source>
</evidence>
<evidence type="ECO:0000313" key="3">
    <source>
        <dbReference type="EMBL" id="KAK9096533.1"/>
    </source>
</evidence>
<keyword evidence="4" id="KW-1185">Reference proteome</keyword>
<feature type="domain" description="Lipoxygenase" evidence="2">
    <location>
        <begin position="1"/>
        <end position="67"/>
    </location>
</feature>
<reference evidence="3 4" key="1">
    <citation type="submission" date="2024-01" db="EMBL/GenBank/DDBJ databases">
        <title>Genome assemblies of Stephania.</title>
        <authorList>
            <person name="Yang L."/>
        </authorList>
    </citation>
    <scope>NUCLEOTIDE SEQUENCE [LARGE SCALE GENOMIC DNA]</scope>
    <source>
        <strain evidence="3">QJT</strain>
        <tissue evidence="3">Leaf</tissue>
    </source>
</reference>
<protein>
    <recommendedName>
        <fullName evidence="2">Lipoxygenase domain-containing protein</fullName>
    </recommendedName>
</protein>
<sequence>MEASWEDSPVIKGKPSSGSKGGMMELSRIIDRRNLDEGLLNRSGAGVVPHELLKPRWSRQLVESLLFPLPPPRCLNRLHYRVVLTVACSMYSRQAWTRLGWAGGPTMTKVVPQTTSILLSDASRNVVHASLRDSGLCVSWCLGRVCMFGVKLGLGEA</sequence>
<gene>
    <name evidence="3" type="ORF">Sjap_022030</name>
</gene>
<dbReference type="Proteomes" id="UP001417504">
    <property type="component" value="Unassembled WGS sequence"/>
</dbReference>
<comment type="caution">
    <text evidence="3">The sequence shown here is derived from an EMBL/GenBank/DDBJ whole genome shotgun (WGS) entry which is preliminary data.</text>
</comment>
<name>A0AAP0EVB5_9MAGN</name>
<evidence type="ECO:0000259" key="2">
    <source>
        <dbReference type="PROSITE" id="PS51393"/>
    </source>
</evidence>
<accession>A0AAP0EVB5</accession>
<feature type="region of interest" description="Disordered" evidence="1">
    <location>
        <begin position="1"/>
        <end position="23"/>
    </location>
</feature>
<dbReference type="GO" id="GO:0046872">
    <property type="term" value="F:metal ion binding"/>
    <property type="evidence" value="ECO:0007669"/>
    <property type="project" value="InterPro"/>
</dbReference>
<dbReference type="PROSITE" id="PS51393">
    <property type="entry name" value="LIPOXYGENASE_3"/>
    <property type="match status" value="1"/>
</dbReference>